<organism evidence="6 7">
    <name type="scientific">Physocladia obscura</name>
    <dbReference type="NCBI Taxonomy" id="109957"/>
    <lineage>
        <taxon>Eukaryota</taxon>
        <taxon>Fungi</taxon>
        <taxon>Fungi incertae sedis</taxon>
        <taxon>Chytridiomycota</taxon>
        <taxon>Chytridiomycota incertae sedis</taxon>
        <taxon>Chytridiomycetes</taxon>
        <taxon>Chytridiales</taxon>
        <taxon>Chytriomycetaceae</taxon>
        <taxon>Physocladia</taxon>
    </lineage>
</organism>
<dbReference type="PANTHER" id="PTHR13952:SF6">
    <property type="entry name" value="U11_U12 SMALL NUCLEAR RIBONUCLEOPROTEIN 35 KDA PROTEIN"/>
    <property type="match status" value="1"/>
</dbReference>
<keyword evidence="2" id="KW-0539">Nucleus</keyword>
<dbReference type="SMART" id="SM00360">
    <property type="entry name" value="RRM"/>
    <property type="match status" value="3"/>
</dbReference>
<reference evidence="6" key="1">
    <citation type="submission" date="2020-05" db="EMBL/GenBank/DDBJ databases">
        <title>Phylogenomic resolution of chytrid fungi.</title>
        <authorList>
            <person name="Stajich J.E."/>
            <person name="Amses K."/>
            <person name="Simmons R."/>
            <person name="Seto K."/>
            <person name="Myers J."/>
            <person name="Bonds A."/>
            <person name="Quandt C.A."/>
            <person name="Barry K."/>
            <person name="Liu P."/>
            <person name="Grigoriev I."/>
            <person name="Longcore J.E."/>
            <person name="James T.Y."/>
        </authorList>
    </citation>
    <scope>NUCLEOTIDE SEQUENCE</scope>
    <source>
        <strain evidence="6">JEL0513</strain>
    </source>
</reference>
<dbReference type="GO" id="GO:0000398">
    <property type="term" value="P:mRNA splicing, via spliceosome"/>
    <property type="evidence" value="ECO:0007669"/>
    <property type="project" value="TreeGrafter"/>
</dbReference>
<dbReference type="PROSITE" id="PS50102">
    <property type="entry name" value="RRM"/>
    <property type="match status" value="3"/>
</dbReference>
<dbReference type="Gene3D" id="3.30.70.330">
    <property type="match status" value="3"/>
</dbReference>
<dbReference type="AlphaFoldDB" id="A0AAD5XH64"/>
<protein>
    <recommendedName>
        <fullName evidence="5">RRM domain-containing protein</fullName>
    </recommendedName>
</protein>
<dbReference type="InterPro" id="IPR000504">
    <property type="entry name" value="RRM_dom"/>
</dbReference>
<feature type="compositionally biased region" description="Polar residues" evidence="4">
    <location>
        <begin position="15"/>
        <end position="24"/>
    </location>
</feature>
<dbReference type="Proteomes" id="UP001211907">
    <property type="component" value="Unassembled WGS sequence"/>
</dbReference>
<sequence length="568" mass="64674">MAGNPKILIAETRSRYSQTTGQEQMEQEVEKEHGSETNGDDCCDFENFEGNGLQENEQQEELVYPGQRISTGSGNADTAPSIGEDSSGPVVPNMPQACIFVANLDSSKTDNDLFSSMWSHFTKWGAINEIKMDRDIANRPFAFVQFKNIGDAKRALQEAQRDSIDDREIRIEMANVIRTLRVKFNPNWDCNAVEDHFSKFGPIEDFTVLRYRDTGDPKGVVFIKYFSRTDAIKAYLKIRKLPKWNIEWVKKTRSFEVDNRLLFVGKLNDQLVTEDLLREKFERYGEILTIRLFKNSLAAAAFAFIQYSNGHDAELAIDELHGSRWLDRIIKVQYREISQQQPNNYNHNNKTAFGFEQMPQQQLQENGVSFIRPFYGGPGIAEQPMFPSAATTAVQPIIVSPPPQYQFVQSPAQTGVPGNFPFQASDTNQYHHHRQQQPQVEYIVSHPVTAAPQYQSQQQRPQPQQYGFFVPAHQQYHQQQPQVRYVPQQGYFTPTTSAVPPPLQPGPSYSPPQMYQHVLSATAPAYIPSQQQQVYCDSPHVTPPTLQPAYGWPVTVRNILTADDEKTK</sequence>
<dbReference type="GO" id="GO:0071011">
    <property type="term" value="C:precatalytic spliceosome"/>
    <property type="evidence" value="ECO:0007669"/>
    <property type="project" value="TreeGrafter"/>
</dbReference>
<comment type="caution">
    <text evidence="6">The sequence shown here is derived from an EMBL/GenBank/DDBJ whole genome shotgun (WGS) entry which is preliminary data.</text>
</comment>
<dbReference type="EMBL" id="JADGJH010000157">
    <property type="protein sequence ID" value="KAJ3135747.1"/>
    <property type="molecule type" value="Genomic_DNA"/>
</dbReference>
<feature type="domain" description="RRM" evidence="5">
    <location>
        <begin position="178"/>
        <end position="269"/>
    </location>
</feature>
<evidence type="ECO:0000256" key="3">
    <source>
        <dbReference type="PROSITE-ProRule" id="PRU00176"/>
    </source>
</evidence>
<keyword evidence="3" id="KW-0694">RNA-binding</keyword>
<dbReference type="GO" id="GO:0003729">
    <property type="term" value="F:mRNA binding"/>
    <property type="evidence" value="ECO:0007669"/>
    <property type="project" value="TreeGrafter"/>
</dbReference>
<keyword evidence="7" id="KW-1185">Reference proteome</keyword>
<evidence type="ECO:0000313" key="6">
    <source>
        <dbReference type="EMBL" id="KAJ3135747.1"/>
    </source>
</evidence>
<feature type="compositionally biased region" description="Acidic residues" evidence="4">
    <location>
        <begin position="38"/>
        <end position="47"/>
    </location>
</feature>
<dbReference type="Pfam" id="PF00076">
    <property type="entry name" value="RRM_1"/>
    <property type="match status" value="3"/>
</dbReference>
<dbReference type="GO" id="GO:0017069">
    <property type="term" value="F:snRNA binding"/>
    <property type="evidence" value="ECO:0007669"/>
    <property type="project" value="TreeGrafter"/>
</dbReference>
<feature type="region of interest" description="Disordered" evidence="4">
    <location>
        <begin position="67"/>
        <end position="89"/>
    </location>
</feature>
<dbReference type="SUPFAM" id="SSF54928">
    <property type="entry name" value="RNA-binding domain, RBD"/>
    <property type="match status" value="2"/>
</dbReference>
<evidence type="ECO:0000313" key="7">
    <source>
        <dbReference type="Proteomes" id="UP001211907"/>
    </source>
</evidence>
<dbReference type="InterPro" id="IPR012677">
    <property type="entry name" value="Nucleotide-bd_a/b_plait_sf"/>
</dbReference>
<evidence type="ECO:0000259" key="5">
    <source>
        <dbReference type="PROSITE" id="PS50102"/>
    </source>
</evidence>
<evidence type="ECO:0000256" key="4">
    <source>
        <dbReference type="SAM" id="MobiDB-lite"/>
    </source>
</evidence>
<dbReference type="PANTHER" id="PTHR13952">
    <property type="entry name" value="U1 SMALL NUCLEAR RIBONUCLEOPROTEIN 70 KD"/>
    <property type="match status" value="1"/>
</dbReference>
<feature type="domain" description="RRM" evidence="5">
    <location>
        <begin position="260"/>
        <end position="337"/>
    </location>
</feature>
<comment type="subcellular location">
    <subcellularLocation>
        <location evidence="1">Nucleus</location>
    </subcellularLocation>
</comment>
<gene>
    <name evidence="6" type="ORF">HK100_002437</name>
</gene>
<dbReference type="InterPro" id="IPR051183">
    <property type="entry name" value="U1_U11-U12_snRNP_70-35kDa"/>
</dbReference>
<feature type="region of interest" description="Disordered" evidence="4">
    <location>
        <begin position="1"/>
        <end position="49"/>
    </location>
</feature>
<evidence type="ECO:0000256" key="2">
    <source>
        <dbReference type="ARBA" id="ARBA00023242"/>
    </source>
</evidence>
<feature type="compositionally biased region" description="Polar residues" evidence="4">
    <location>
        <begin position="68"/>
        <end position="78"/>
    </location>
</feature>
<dbReference type="InterPro" id="IPR035979">
    <property type="entry name" value="RBD_domain_sf"/>
</dbReference>
<evidence type="ECO:0000256" key="1">
    <source>
        <dbReference type="ARBA" id="ARBA00004123"/>
    </source>
</evidence>
<accession>A0AAD5XH64</accession>
<feature type="domain" description="RRM" evidence="5">
    <location>
        <begin position="97"/>
        <end position="176"/>
    </location>
</feature>
<proteinExistence type="predicted"/>
<name>A0AAD5XH64_9FUNG</name>